<feature type="domain" description="GS catalytic" evidence="4">
    <location>
        <begin position="102"/>
        <end position="437"/>
    </location>
</feature>
<evidence type="ECO:0000313" key="5">
    <source>
        <dbReference type="EMBL" id="SEM64443.1"/>
    </source>
</evidence>
<dbReference type="RefSeq" id="WP_091296816.1">
    <property type="nucleotide sequence ID" value="NZ_FOCE01000001.1"/>
</dbReference>
<comment type="similarity">
    <text evidence="2 3">Belongs to the glutamine synthetase family.</text>
</comment>
<dbReference type="PROSITE" id="PS51987">
    <property type="entry name" value="GS_CATALYTIC"/>
    <property type="match status" value="1"/>
</dbReference>
<evidence type="ECO:0000256" key="2">
    <source>
        <dbReference type="PROSITE-ProRule" id="PRU01331"/>
    </source>
</evidence>
<proteinExistence type="inferred from homology"/>
<keyword evidence="6" id="KW-1185">Reference proteome</keyword>
<protein>
    <submittedName>
        <fullName evidence="5">Glutamine synthetase</fullName>
    </submittedName>
</protein>
<dbReference type="PANTHER" id="PTHR43785:SF12">
    <property type="entry name" value="TYPE-1 GLUTAMINE SYNTHETASE 2"/>
    <property type="match status" value="1"/>
</dbReference>
<evidence type="ECO:0000259" key="4">
    <source>
        <dbReference type="PROSITE" id="PS51987"/>
    </source>
</evidence>
<dbReference type="InterPro" id="IPR014746">
    <property type="entry name" value="Gln_synth/guanido_kin_cat_dom"/>
</dbReference>
<keyword evidence="1" id="KW-0436">Ligase</keyword>
<dbReference type="PANTHER" id="PTHR43785">
    <property type="entry name" value="GAMMA-GLUTAMYLPUTRESCINE SYNTHETASE"/>
    <property type="match status" value="1"/>
</dbReference>
<dbReference type="Pfam" id="PF00120">
    <property type="entry name" value="Gln-synt_C"/>
    <property type="match status" value="1"/>
</dbReference>
<evidence type="ECO:0000256" key="3">
    <source>
        <dbReference type="RuleBase" id="RU000384"/>
    </source>
</evidence>
<dbReference type="Gene3D" id="3.30.590.10">
    <property type="entry name" value="Glutamine synthetase/guanido kinase, catalytic domain"/>
    <property type="match status" value="1"/>
</dbReference>
<name>A0A1H8A1N3_9RHOB</name>
<dbReference type="OrthoDB" id="9807095at2"/>
<evidence type="ECO:0000313" key="6">
    <source>
        <dbReference type="Proteomes" id="UP000198761"/>
    </source>
</evidence>
<dbReference type="SMART" id="SM01230">
    <property type="entry name" value="Gln-synt_C"/>
    <property type="match status" value="1"/>
</dbReference>
<dbReference type="InterPro" id="IPR008146">
    <property type="entry name" value="Gln_synth_cat_dom"/>
</dbReference>
<dbReference type="STRING" id="933059.SAMN04488103_101729"/>
<sequence length="437" mass="46884">MSTLTDALAPFDAEVVHVGQFDLASVFRERRLRRAQFLQWAEDPRFANVIAHWDTADSLFGGTRYYTETVEIDASSIRRNPSEPNAVSVIAELSGDAKELMPRQVLRRQIERAAAMGFKVDAAFEFEVILLDEDATTVRSKGFAGLEKFAPDNKCWSGTTANTHAGFIAALEAEILGHDIALHGLGVELGPGCLEGTLAATEGLRAADDAAFFRLATRAFARKHGKTASFMPYLGAEYPGIGGHICLSLKDATTGANLFSSPDGHTNALAGQFIAGMMDIVPEAFAMCTGTVNAYRRLAPGSWAPKSLTWAEHPFTVAVRSAPHAGPLARLEFRVPPADCNPYLTMAMMLGAGLDGIARGLPAPAATASAGPDFVPEGAQRFPRDLAEAADRLDRSAAVRRIWGDAFTDNYAAACRAEYASLAKAVSAEERARYLEG</sequence>
<reference evidence="5 6" key="1">
    <citation type="submission" date="2016-10" db="EMBL/GenBank/DDBJ databases">
        <authorList>
            <person name="de Groot N.N."/>
        </authorList>
    </citation>
    <scope>NUCLEOTIDE SEQUENCE [LARGE SCALE GENOMIC DNA]</scope>
    <source>
        <strain evidence="5 6">DSM 3857</strain>
    </source>
</reference>
<dbReference type="GO" id="GO:0004356">
    <property type="term" value="F:glutamine synthetase activity"/>
    <property type="evidence" value="ECO:0007669"/>
    <property type="project" value="InterPro"/>
</dbReference>
<dbReference type="SUPFAM" id="SSF55931">
    <property type="entry name" value="Glutamine synthetase/guanido kinase"/>
    <property type="match status" value="1"/>
</dbReference>
<organism evidence="5 6">
    <name type="scientific">Gemmobacter aquatilis</name>
    <dbReference type="NCBI Taxonomy" id="933059"/>
    <lineage>
        <taxon>Bacteria</taxon>
        <taxon>Pseudomonadati</taxon>
        <taxon>Pseudomonadota</taxon>
        <taxon>Alphaproteobacteria</taxon>
        <taxon>Rhodobacterales</taxon>
        <taxon>Paracoccaceae</taxon>
        <taxon>Gemmobacter</taxon>
    </lineage>
</organism>
<dbReference type="EMBL" id="FOCE01000001">
    <property type="protein sequence ID" value="SEM64443.1"/>
    <property type="molecule type" value="Genomic_DNA"/>
</dbReference>
<dbReference type="Proteomes" id="UP000198761">
    <property type="component" value="Unassembled WGS sequence"/>
</dbReference>
<accession>A0A1H8A1N3</accession>
<dbReference type="AlphaFoldDB" id="A0A1H8A1N3"/>
<gene>
    <name evidence="5" type="ORF">SAMN04488103_101729</name>
</gene>
<evidence type="ECO:0000256" key="1">
    <source>
        <dbReference type="ARBA" id="ARBA00022598"/>
    </source>
</evidence>